<dbReference type="EMBL" id="CAAHFH010000001">
    <property type="protein sequence ID" value="VGO19389.1"/>
    <property type="molecule type" value="Genomic_DNA"/>
</dbReference>
<evidence type="ECO:0000313" key="2">
    <source>
        <dbReference type="EMBL" id="VGO19389.1"/>
    </source>
</evidence>
<dbReference type="GO" id="GO:0004803">
    <property type="term" value="F:transposase activity"/>
    <property type="evidence" value="ECO:0007669"/>
    <property type="project" value="InterPro"/>
</dbReference>
<dbReference type="InterPro" id="IPR012337">
    <property type="entry name" value="RNaseH-like_sf"/>
</dbReference>
<dbReference type="AlphaFoldDB" id="A0A6C2UHH7"/>
<organism evidence="2 3">
    <name type="scientific">Pontiella sulfatireligans</name>
    <dbReference type="NCBI Taxonomy" id="2750658"/>
    <lineage>
        <taxon>Bacteria</taxon>
        <taxon>Pseudomonadati</taxon>
        <taxon>Kiritimatiellota</taxon>
        <taxon>Kiritimatiellia</taxon>
        <taxon>Kiritimatiellales</taxon>
        <taxon>Pontiellaceae</taxon>
        <taxon>Pontiella</taxon>
    </lineage>
</organism>
<gene>
    <name evidence="2" type="ORF">SCARR_01447</name>
</gene>
<feature type="domain" description="Transposase IS4-like" evidence="1">
    <location>
        <begin position="42"/>
        <end position="264"/>
    </location>
</feature>
<dbReference type="Proteomes" id="UP000346198">
    <property type="component" value="Unassembled WGS sequence"/>
</dbReference>
<dbReference type="GO" id="GO:0006313">
    <property type="term" value="P:DNA transposition"/>
    <property type="evidence" value="ECO:0007669"/>
    <property type="project" value="InterPro"/>
</dbReference>
<keyword evidence="3" id="KW-1185">Reference proteome</keyword>
<dbReference type="SUPFAM" id="SSF53098">
    <property type="entry name" value="Ribonuclease H-like"/>
    <property type="match status" value="1"/>
</dbReference>
<name>A0A6C2UHH7_9BACT</name>
<protein>
    <recommendedName>
        <fullName evidence="1">Transposase IS4-like domain-containing protein</fullName>
    </recommendedName>
</protein>
<proteinExistence type="predicted"/>
<reference evidence="2 3" key="1">
    <citation type="submission" date="2019-04" db="EMBL/GenBank/DDBJ databases">
        <authorList>
            <person name="Van Vliet M D."/>
        </authorList>
    </citation>
    <scope>NUCLEOTIDE SEQUENCE [LARGE SCALE GENOMIC DNA]</scope>
    <source>
        <strain evidence="2 3">F21</strain>
    </source>
</reference>
<evidence type="ECO:0000259" key="1">
    <source>
        <dbReference type="Pfam" id="PF01609"/>
    </source>
</evidence>
<evidence type="ECO:0000313" key="3">
    <source>
        <dbReference type="Proteomes" id="UP000346198"/>
    </source>
</evidence>
<dbReference type="Pfam" id="PF01609">
    <property type="entry name" value="DDE_Tnp_1"/>
    <property type="match status" value="1"/>
</dbReference>
<sequence length="378" mass="43071">MLPAREANDEACAKLPADIVRQLHVHSHRNEYGTNGRTFHGLKVLIPDGTKVSFADTQPTRDKYGAGQGHYVQSQALGFYELSTGTFEDFRFEHCNTPERAIAIGHMGSNATRSLYMADAGYNGMAFIAISMDKNHELLMPLKNCALAKKFLKAKKRSAVIGIKLSKIHLANYPGHHHLLGTCIKVRLIRTRGTSKLRSQVLITTLIDEVVFGWREVTKLYLQRYCVELAFRHLKTRIGIERIRKRKLLRIEQLLFAAIVLFNLSAALRNRIRRPSLLPEKAGIKLHCFTLCIELVHTFLQAALGPRRGIRKKMDSSLRAIRGCWFIYKPWRAEPRICRTPPSEFSVQKGAEMLTEVETAKFLSVEYEILAQQYGQRE</sequence>
<dbReference type="InterPro" id="IPR002559">
    <property type="entry name" value="Transposase_11"/>
</dbReference>
<accession>A0A6C2UHH7</accession>
<dbReference type="GO" id="GO:0003677">
    <property type="term" value="F:DNA binding"/>
    <property type="evidence" value="ECO:0007669"/>
    <property type="project" value="InterPro"/>
</dbReference>